<organism evidence="10 11">
    <name type="scientific">Cardiobacterium valvarum F0432</name>
    <dbReference type="NCBI Taxonomy" id="797473"/>
    <lineage>
        <taxon>Bacteria</taxon>
        <taxon>Pseudomonadati</taxon>
        <taxon>Pseudomonadota</taxon>
        <taxon>Gammaproteobacteria</taxon>
        <taxon>Cardiobacteriales</taxon>
        <taxon>Cardiobacteriaceae</taxon>
        <taxon>Cardiobacterium</taxon>
    </lineage>
</organism>
<dbReference type="PATRIC" id="fig|797473.3.peg.516"/>
<dbReference type="InterPro" id="IPR050126">
    <property type="entry name" value="Ap4A_hydrolase"/>
</dbReference>
<dbReference type="GO" id="GO:0016791">
    <property type="term" value="F:phosphatase activity"/>
    <property type="evidence" value="ECO:0007669"/>
    <property type="project" value="TreeGrafter"/>
</dbReference>
<dbReference type="NCBIfam" id="NF001204">
    <property type="entry name" value="PRK00166.1"/>
    <property type="match status" value="1"/>
</dbReference>
<dbReference type="STRING" id="797473.HMPREF9080_00631"/>
<protein>
    <recommendedName>
        <fullName evidence="3">bis(5'-nucleosyl)-tetraphosphatase (symmetrical)</fullName>
        <ecNumber evidence="3">3.6.1.41</ecNumber>
    </recommendedName>
    <alternativeName>
        <fullName evidence="6">Ap4A hydrolase</fullName>
    </alternativeName>
    <alternativeName>
        <fullName evidence="5">Diadenosine 5',5'''-P1,P4-tetraphosphate pyrophosphohydrolase</fullName>
    </alternativeName>
    <alternativeName>
        <fullName evidence="7">Diadenosine tetraphosphatase</fullName>
    </alternativeName>
</protein>
<dbReference type="AlphaFoldDB" id="G9ZD01"/>
<evidence type="ECO:0000259" key="9">
    <source>
        <dbReference type="Pfam" id="PF00149"/>
    </source>
</evidence>
<comment type="catalytic activity">
    <reaction evidence="8">
        <text>P(1),P(4)-bis(5'-adenosyl) tetraphosphate + H2O = 2 ADP + 2 H(+)</text>
        <dbReference type="Rhea" id="RHEA:24252"/>
        <dbReference type="ChEBI" id="CHEBI:15377"/>
        <dbReference type="ChEBI" id="CHEBI:15378"/>
        <dbReference type="ChEBI" id="CHEBI:58141"/>
        <dbReference type="ChEBI" id="CHEBI:456216"/>
        <dbReference type="EC" id="3.6.1.41"/>
    </reaction>
</comment>
<dbReference type="SUPFAM" id="SSF56300">
    <property type="entry name" value="Metallo-dependent phosphatases"/>
    <property type="match status" value="1"/>
</dbReference>
<gene>
    <name evidence="10" type="ORF">HMPREF9080_00631</name>
</gene>
<evidence type="ECO:0000256" key="2">
    <source>
        <dbReference type="ARBA" id="ARBA00005419"/>
    </source>
</evidence>
<proteinExistence type="inferred from homology"/>
<evidence type="ECO:0000313" key="10">
    <source>
        <dbReference type="EMBL" id="EHM55580.1"/>
    </source>
</evidence>
<evidence type="ECO:0000256" key="1">
    <source>
        <dbReference type="ARBA" id="ARBA00003413"/>
    </source>
</evidence>
<evidence type="ECO:0000256" key="8">
    <source>
        <dbReference type="ARBA" id="ARBA00049417"/>
    </source>
</evidence>
<dbReference type="InterPro" id="IPR029052">
    <property type="entry name" value="Metallo-depent_PP-like"/>
</dbReference>
<reference evidence="10 11" key="1">
    <citation type="submission" date="2011-08" db="EMBL/GenBank/DDBJ databases">
        <authorList>
            <person name="Weinstock G."/>
            <person name="Sodergren E."/>
            <person name="Clifton S."/>
            <person name="Fulton L."/>
            <person name="Fulton B."/>
            <person name="Courtney L."/>
            <person name="Fronick C."/>
            <person name="Harrison M."/>
            <person name="Strong C."/>
            <person name="Farmer C."/>
            <person name="Delahaunty K."/>
            <person name="Markovic C."/>
            <person name="Hall O."/>
            <person name="Minx P."/>
            <person name="Tomlinson C."/>
            <person name="Mitreva M."/>
            <person name="Hou S."/>
            <person name="Chen J."/>
            <person name="Wollam A."/>
            <person name="Pepin K.H."/>
            <person name="Johnson M."/>
            <person name="Bhonagiri V."/>
            <person name="Zhang X."/>
            <person name="Suruliraj S."/>
            <person name="Warren W."/>
            <person name="Chinwalla A."/>
            <person name="Mardis E.R."/>
            <person name="Wilson R.K."/>
        </authorList>
    </citation>
    <scope>NUCLEOTIDE SEQUENCE [LARGE SCALE GENOMIC DNA]</scope>
    <source>
        <strain evidence="10 11">F0432</strain>
    </source>
</reference>
<dbReference type="GO" id="GO:0005737">
    <property type="term" value="C:cytoplasm"/>
    <property type="evidence" value="ECO:0007669"/>
    <property type="project" value="TreeGrafter"/>
</dbReference>
<comment type="similarity">
    <text evidence="2">Belongs to the Ap4A hydrolase family.</text>
</comment>
<sequence length="264" mass="29577">MAIFAIGDVHGHLDGLLRLLDKVGYGDGDELWFVGDLVNRGPDSAGVLRFVHGLRLKRVVLGNHDFSMLVQAQQFPGSRMQQSTLDVLRAEDGEGLIDGLRQFPLLHVEPRLQLLMSHAGLFPQWSVEEGQAASDAVSAQLRGDGYREFLHEIFGDKPDRWSANLQGMDYWRFAVNAFCRMRYLNTDGSLNFRAKDQPKKTEGLLPWFSMPQQCDWLQLFGHWASLGLHTEGQAVCLDGGYAWGGQLVAYDVLHRRVAAAIKAK</sequence>
<dbReference type="PIRSF" id="PIRSF000903">
    <property type="entry name" value="B5n-ttraPtase_sm"/>
    <property type="match status" value="1"/>
</dbReference>
<evidence type="ECO:0000256" key="7">
    <source>
        <dbReference type="ARBA" id="ARBA00033210"/>
    </source>
</evidence>
<comment type="caution">
    <text evidence="10">The sequence shown here is derived from an EMBL/GenBank/DDBJ whole genome shotgun (WGS) entry which is preliminary data.</text>
</comment>
<evidence type="ECO:0000256" key="4">
    <source>
        <dbReference type="ARBA" id="ARBA00022801"/>
    </source>
</evidence>
<dbReference type="GO" id="GO:0000298">
    <property type="term" value="F:endopolyphosphatase activity"/>
    <property type="evidence" value="ECO:0007669"/>
    <property type="project" value="TreeGrafter"/>
</dbReference>
<dbReference type="PANTHER" id="PTHR42850:SF4">
    <property type="entry name" value="ZINC-DEPENDENT ENDOPOLYPHOSPHATASE"/>
    <property type="match status" value="1"/>
</dbReference>
<dbReference type="GO" id="GO:0006798">
    <property type="term" value="P:polyphosphate catabolic process"/>
    <property type="evidence" value="ECO:0007669"/>
    <property type="project" value="TreeGrafter"/>
</dbReference>
<evidence type="ECO:0000313" key="11">
    <source>
        <dbReference type="Proteomes" id="UP000004750"/>
    </source>
</evidence>
<evidence type="ECO:0000256" key="3">
    <source>
        <dbReference type="ARBA" id="ARBA00012506"/>
    </source>
</evidence>
<dbReference type="EC" id="3.6.1.41" evidence="3"/>
<dbReference type="EMBL" id="AGCM01000032">
    <property type="protein sequence ID" value="EHM55580.1"/>
    <property type="molecule type" value="Genomic_DNA"/>
</dbReference>
<dbReference type="GO" id="GO:0008803">
    <property type="term" value="F:bis(5'-nucleosyl)-tetraphosphatase (symmetrical) activity"/>
    <property type="evidence" value="ECO:0007669"/>
    <property type="project" value="UniProtKB-EC"/>
</dbReference>
<dbReference type="RefSeq" id="WP_006984654.1">
    <property type="nucleotide sequence ID" value="NZ_JH417900.1"/>
</dbReference>
<dbReference type="HOGENOM" id="CLU_056184_2_0_6"/>
<feature type="domain" description="Calcineurin-like phosphoesterase" evidence="9">
    <location>
        <begin position="1"/>
        <end position="120"/>
    </location>
</feature>
<dbReference type="Pfam" id="PF00149">
    <property type="entry name" value="Metallophos"/>
    <property type="match status" value="1"/>
</dbReference>
<comment type="function">
    <text evidence="1">Hydrolyzes diadenosine 5',5'''-P1,P4-tetraphosphate to yield ADP.</text>
</comment>
<dbReference type="InterPro" id="IPR004617">
    <property type="entry name" value="ApaH"/>
</dbReference>
<dbReference type="Gene3D" id="3.60.21.10">
    <property type="match status" value="1"/>
</dbReference>
<evidence type="ECO:0000256" key="6">
    <source>
        <dbReference type="ARBA" id="ARBA00032248"/>
    </source>
</evidence>
<name>G9ZD01_9GAMM</name>
<evidence type="ECO:0000256" key="5">
    <source>
        <dbReference type="ARBA" id="ARBA00031248"/>
    </source>
</evidence>
<accession>G9ZD01</accession>
<dbReference type="Proteomes" id="UP000004750">
    <property type="component" value="Unassembled WGS sequence"/>
</dbReference>
<dbReference type="PANTHER" id="PTHR42850">
    <property type="entry name" value="METALLOPHOSPHOESTERASE"/>
    <property type="match status" value="1"/>
</dbReference>
<keyword evidence="4" id="KW-0378">Hydrolase</keyword>
<dbReference type="InterPro" id="IPR004843">
    <property type="entry name" value="Calcineurin-like_PHP"/>
</dbReference>